<accession>A0AA42WWD5</accession>
<sequence length="154" mass="16601">MDAEESNNANELLVTLTADIVAAHVSNNSVGVSDVATLIANVHSALTGLSTPVEAPVEKQEPAVSIRSSVKPDYIVCLEDGKKLKMLKRYLMTRYQMTPDEYRAKWGLSADYPMIAPSYAQQRKELAVKIGLGKAGRGRPAAKTVKKAPSKTAS</sequence>
<gene>
    <name evidence="3" type="ORF">N5J77_17990</name>
</gene>
<dbReference type="GO" id="GO:0003677">
    <property type="term" value="F:DNA binding"/>
    <property type="evidence" value="ECO:0007669"/>
    <property type="project" value="InterPro"/>
</dbReference>
<dbReference type="AlphaFoldDB" id="A0AA42WWD5"/>
<dbReference type="InterPro" id="IPR008807">
    <property type="entry name" value="ROS_MUCR"/>
</dbReference>
<dbReference type="Pfam" id="PF05443">
    <property type="entry name" value="ROS_MUCR"/>
    <property type="match status" value="1"/>
</dbReference>
<feature type="region of interest" description="Disordered" evidence="2">
    <location>
        <begin position="134"/>
        <end position="154"/>
    </location>
</feature>
<proteinExistence type="inferred from homology"/>
<reference evidence="3" key="1">
    <citation type="submission" date="2022-09" db="EMBL/GenBank/DDBJ databases">
        <title>Intensive care unit water sources are persistently colonized with multi-drug resistant bacteria and are the site of extensive horizontal gene transfer of antibiotic resistance genes.</title>
        <authorList>
            <person name="Diorio-Toth L."/>
        </authorList>
    </citation>
    <scope>NUCLEOTIDE SEQUENCE</scope>
    <source>
        <strain evidence="3">GD03659</strain>
    </source>
</reference>
<protein>
    <submittedName>
        <fullName evidence="3">MucR family transcriptional regulator</fullName>
    </submittedName>
</protein>
<evidence type="ECO:0000313" key="3">
    <source>
        <dbReference type="EMBL" id="MDH2133025.1"/>
    </source>
</evidence>
<dbReference type="GO" id="GO:0008270">
    <property type="term" value="F:zinc ion binding"/>
    <property type="evidence" value="ECO:0007669"/>
    <property type="project" value="InterPro"/>
</dbReference>
<evidence type="ECO:0000313" key="4">
    <source>
        <dbReference type="Proteomes" id="UP001162318"/>
    </source>
</evidence>
<evidence type="ECO:0000256" key="2">
    <source>
        <dbReference type="SAM" id="MobiDB-lite"/>
    </source>
</evidence>
<dbReference type="RefSeq" id="WP_279731382.1">
    <property type="nucleotide sequence ID" value="NZ_JAOCKX010000028.1"/>
</dbReference>
<evidence type="ECO:0000256" key="1">
    <source>
        <dbReference type="ARBA" id="ARBA00007031"/>
    </source>
</evidence>
<dbReference type="EMBL" id="JAOCKX010000028">
    <property type="protein sequence ID" value="MDH2133025.1"/>
    <property type="molecule type" value="Genomic_DNA"/>
</dbReference>
<dbReference type="Proteomes" id="UP001162318">
    <property type="component" value="Unassembled WGS sequence"/>
</dbReference>
<comment type="caution">
    <text evidence="3">The sequence shown here is derived from an EMBL/GenBank/DDBJ whole genome shotgun (WGS) entry which is preliminary data.</text>
</comment>
<comment type="similarity">
    <text evidence="1">Belongs to the ros/MucR family.</text>
</comment>
<dbReference type="InterPro" id="IPR041920">
    <property type="entry name" value="ROS/MUCR_sf"/>
</dbReference>
<dbReference type="Gene3D" id="1.10.10.1550">
    <property type="entry name" value="ROS/MUCR transcriptional regulator protein"/>
    <property type="match status" value="1"/>
</dbReference>
<name>A0AA42WWD5_SPHYA</name>
<feature type="compositionally biased region" description="Basic residues" evidence="2">
    <location>
        <begin position="144"/>
        <end position="154"/>
    </location>
</feature>
<organism evidence="3 4">
    <name type="scientific">Sphingobium yanoikuyae</name>
    <name type="common">Sphingomonas yanoikuyae</name>
    <dbReference type="NCBI Taxonomy" id="13690"/>
    <lineage>
        <taxon>Bacteria</taxon>
        <taxon>Pseudomonadati</taxon>
        <taxon>Pseudomonadota</taxon>
        <taxon>Alphaproteobacteria</taxon>
        <taxon>Sphingomonadales</taxon>
        <taxon>Sphingomonadaceae</taxon>
        <taxon>Sphingobium</taxon>
    </lineage>
</organism>
<dbReference type="GO" id="GO:0006355">
    <property type="term" value="P:regulation of DNA-templated transcription"/>
    <property type="evidence" value="ECO:0007669"/>
    <property type="project" value="InterPro"/>
</dbReference>